<dbReference type="EC" id="2.1.1.-" evidence="4"/>
<feature type="domain" description="TsaA-like" evidence="3">
    <location>
        <begin position="5"/>
        <end position="136"/>
    </location>
</feature>
<dbReference type="Gene3D" id="2.40.30.70">
    <property type="entry name" value="YaeB-like"/>
    <property type="match status" value="1"/>
</dbReference>
<dbReference type="GO" id="GO:0008168">
    <property type="term" value="F:methyltransferase activity"/>
    <property type="evidence" value="ECO:0007669"/>
    <property type="project" value="UniProtKB-KW"/>
</dbReference>
<keyword evidence="1" id="KW-0949">S-adenosyl-L-methionine</keyword>
<dbReference type="InterPro" id="IPR036414">
    <property type="entry name" value="YaeB_N_sf"/>
</dbReference>
<evidence type="ECO:0000256" key="1">
    <source>
        <dbReference type="ARBA" id="ARBA00022691"/>
    </source>
</evidence>
<dbReference type="PANTHER" id="PTHR12818:SF0">
    <property type="entry name" value="TRNA (ADENINE(37)-N6)-METHYLTRANSFERASE"/>
    <property type="match status" value="1"/>
</dbReference>
<evidence type="ECO:0000313" key="4">
    <source>
        <dbReference type="EMBL" id="MPM12909.1"/>
    </source>
</evidence>
<evidence type="ECO:0000259" key="3">
    <source>
        <dbReference type="PROSITE" id="PS51668"/>
    </source>
</evidence>
<evidence type="ECO:0000256" key="2">
    <source>
        <dbReference type="ARBA" id="ARBA00033753"/>
    </source>
</evidence>
<dbReference type="EMBL" id="VSSQ01002037">
    <property type="protein sequence ID" value="MPM12909.1"/>
    <property type="molecule type" value="Genomic_DNA"/>
</dbReference>
<keyword evidence="4" id="KW-0808">Transferase</keyword>
<dbReference type="InterPro" id="IPR036413">
    <property type="entry name" value="YaeB-like_sf"/>
</dbReference>
<organism evidence="4">
    <name type="scientific">bioreactor metagenome</name>
    <dbReference type="NCBI Taxonomy" id="1076179"/>
    <lineage>
        <taxon>unclassified sequences</taxon>
        <taxon>metagenomes</taxon>
        <taxon>ecological metagenomes</taxon>
    </lineage>
</organism>
<comment type="similarity">
    <text evidence="2">Belongs to the tRNA methyltransferase O family.</text>
</comment>
<sequence>MQIVFESVGTVRNCVKEKKDTGWGEDISEIVLDEALSQGLTGLSDFSHVLVVCYLDKAHFELSRHLVRRPQGRDNMPMVGIFAQRAKDRPNPIGITACELLGVSDNVVTVRGLDAIDGTPVLDIKPYFPMYDCREDAVIPQWVSRLMEHYF</sequence>
<dbReference type="InterPro" id="IPR023370">
    <property type="entry name" value="TrmO-like_N"/>
</dbReference>
<dbReference type="CDD" id="cd09281">
    <property type="entry name" value="UPF0066"/>
    <property type="match status" value="1"/>
</dbReference>
<dbReference type="Pfam" id="PF01980">
    <property type="entry name" value="TrmO_N"/>
    <property type="match status" value="1"/>
</dbReference>
<dbReference type="InterPro" id="IPR040372">
    <property type="entry name" value="YaeB-like"/>
</dbReference>
<dbReference type="AlphaFoldDB" id="A0A644XA03"/>
<comment type="caution">
    <text evidence="4">The sequence shown here is derived from an EMBL/GenBank/DDBJ whole genome shotgun (WGS) entry which is preliminary data.</text>
</comment>
<gene>
    <name evidence="4" type="primary">trmO_6</name>
    <name evidence="4" type="ORF">SDC9_59264</name>
</gene>
<dbReference type="NCBIfam" id="TIGR00104">
    <property type="entry name" value="tRNA_TsaA"/>
    <property type="match status" value="1"/>
</dbReference>
<dbReference type="PROSITE" id="PS51668">
    <property type="entry name" value="TSAA_2"/>
    <property type="match status" value="1"/>
</dbReference>
<dbReference type="PANTHER" id="PTHR12818">
    <property type="entry name" value="TRNA (ADENINE(37)-N6)-METHYLTRANSFERASE"/>
    <property type="match status" value="1"/>
</dbReference>
<name>A0A644XA03_9ZZZZ</name>
<dbReference type="SUPFAM" id="SSF118196">
    <property type="entry name" value="YaeB-like"/>
    <property type="match status" value="1"/>
</dbReference>
<proteinExistence type="inferred from homology"/>
<reference evidence="4" key="1">
    <citation type="submission" date="2019-08" db="EMBL/GenBank/DDBJ databases">
        <authorList>
            <person name="Kucharzyk K."/>
            <person name="Murdoch R.W."/>
            <person name="Higgins S."/>
            <person name="Loffler F."/>
        </authorList>
    </citation>
    <scope>NUCLEOTIDE SEQUENCE</scope>
</reference>
<protein>
    <submittedName>
        <fullName evidence="4">tRNA (Adenine(37)-N6)-methyltransferase</fullName>
        <ecNumber evidence="4">2.1.1.-</ecNumber>
    </submittedName>
</protein>
<keyword evidence="4" id="KW-0489">Methyltransferase</keyword>
<dbReference type="GO" id="GO:0032259">
    <property type="term" value="P:methylation"/>
    <property type="evidence" value="ECO:0007669"/>
    <property type="project" value="UniProtKB-KW"/>
</dbReference>
<accession>A0A644XA03</accession>